<comment type="similarity">
    <text evidence="2">Belongs to the SusD family.</text>
</comment>
<dbReference type="EMBL" id="PVBQ01000004">
    <property type="protein sequence ID" value="PRD48139.1"/>
    <property type="molecule type" value="Genomic_DNA"/>
</dbReference>
<dbReference type="RefSeq" id="WP_105716166.1">
    <property type="nucleotide sequence ID" value="NZ_PVBQ01000004.1"/>
</dbReference>
<keyword evidence="5" id="KW-0998">Cell outer membrane</keyword>
<protein>
    <submittedName>
        <fullName evidence="7">RagB/SusD family nutrient uptake outer membrane protein</fullName>
    </submittedName>
</protein>
<feature type="domain" description="RagB/SusD" evidence="6">
    <location>
        <begin position="264"/>
        <end position="478"/>
    </location>
</feature>
<dbReference type="GO" id="GO:0009279">
    <property type="term" value="C:cell outer membrane"/>
    <property type="evidence" value="ECO:0007669"/>
    <property type="project" value="UniProtKB-SubCell"/>
</dbReference>
<evidence type="ECO:0000256" key="2">
    <source>
        <dbReference type="ARBA" id="ARBA00006275"/>
    </source>
</evidence>
<evidence type="ECO:0000313" key="7">
    <source>
        <dbReference type="EMBL" id="PRD48139.1"/>
    </source>
</evidence>
<keyword evidence="3" id="KW-0732">Signal</keyword>
<evidence type="ECO:0000256" key="1">
    <source>
        <dbReference type="ARBA" id="ARBA00004442"/>
    </source>
</evidence>
<dbReference type="InterPro" id="IPR012944">
    <property type="entry name" value="SusD_RagB_dom"/>
</dbReference>
<evidence type="ECO:0000256" key="5">
    <source>
        <dbReference type="ARBA" id="ARBA00023237"/>
    </source>
</evidence>
<accession>A0A2S9J5X1</accession>
<evidence type="ECO:0000259" key="6">
    <source>
        <dbReference type="Pfam" id="PF07980"/>
    </source>
</evidence>
<proteinExistence type="inferred from homology"/>
<comment type="caution">
    <text evidence="7">The sequence shown here is derived from an EMBL/GenBank/DDBJ whole genome shotgun (WGS) entry which is preliminary data.</text>
</comment>
<dbReference type="Proteomes" id="UP000239711">
    <property type="component" value="Unassembled WGS sequence"/>
</dbReference>
<dbReference type="SUPFAM" id="SSF48452">
    <property type="entry name" value="TPR-like"/>
    <property type="match status" value="1"/>
</dbReference>
<organism evidence="7 8">
    <name type="scientific">Sphingobacterium haloxyli</name>
    <dbReference type="NCBI Taxonomy" id="2100533"/>
    <lineage>
        <taxon>Bacteria</taxon>
        <taxon>Pseudomonadati</taxon>
        <taxon>Bacteroidota</taxon>
        <taxon>Sphingobacteriia</taxon>
        <taxon>Sphingobacteriales</taxon>
        <taxon>Sphingobacteriaceae</taxon>
        <taxon>Sphingobacterium</taxon>
    </lineage>
</organism>
<name>A0A2S9J5X1_9SPHI</name>
<sequence>MNNIYIKIVLVILVIATFTGCTKLEENLHGQVGSGDVGSDDVPALLNATYIAMRNPYYGPYGWWALQEFPTDEAIVPTRGGDWDDNGAWRALHLHRWESDHTRIHSVFKDVLGVSYAATDILQYNPTPAQEAQARFLRAFAEFSILDGWGQVPYREPGENVTENPRVRNAEEQISYLISEITAVMSDLPTNRIDRGSPDAAKVLLMKIFLNKGAFLNRESPTFSNEDMQEVIDLADEIINSGKYELIDDYFLNFAPENGQSKTENIFTGENIGGESSATGMTNMWVATLHYNQSPRGNNGFCTLSEFYNKFEESDVRRGGEYPGMTNISGVRVGFLVGQQVNQNGENLTDRRGNLLAFTPEVSIIERDQNHLEVAGIRVIKYPIDYANGSTSLLDNDWVFYRYSDVLLMKAEALLRTGQEGEALQLVNEVRTKRGASNLSELDEQLLLEELGREFFWEGHRRTDLIRFGRFLEAWQEKPVSDARNLLFPIPLNQLGNPNYTQNAGY</sequence>
<gene>
    <name evidence="7" type="ORF">C5745_06405</name>
</gene>
<keyword evidence="8" id="KW-1185">Reference proteome</keyword>
<keyword evidence="4" id="KW-0472">Membrane</keyword>
<comment type="subcellular location">
    <subcellularLocation>
        <location evidence="1">Cell outer membrane</location>
    </subcellularLocation>
</comment>
<dbReference type="InterPro" id="IPR011990">
    <property type="entry name" value="TPR-like_helical_dom_sf"/>
</dbReference>
<dbReference type="Pfam" id="PF07980">
    <property type="entry name" value="SusD_RagB"/>
    <property type="match status" value="1"/>
</dbReference>
<evidence type="ECO:0000313" key="8">
    <source>
        <dbReference type="Proteomes" id="UP000239711"/>
    </source>
</evidence>
<dbReference type="OrthoDB" id="9783641at2"/>
<dbReference type="Gene3D" id="1.25.40.390">
    <property type="match status" value="1"/>
</dbReference>
<dbReference type="AlphaFoldDB" id="A0A2S9J5X1"/>
<reference evidence="7 8" key="1">
    <citation type="submission" date="2018-02" db="EMBL/GenBank/DDBJ databases">
        <title>The draft genome of Sphingobacterium sp. 5JN-11.</title>
        <authorList>
            <person name="Liu L."/>
            <person name="Li L."/>
            <person name="Liang L."/>
            <person name="Zhang X."/>
            <person name="Wang T."/>
        </authorList>
    </citation>
    <scope>NUCLEOTIDE SEQUENCE [LARGE SCALE GENOMIC DNA]</scope>
    <source>
        <strain evidence="7 8">5JN-11</strain>
    </source>
</reference>
<evidence type="ECO:0000256" key="3">
    <source>
        <dbReference type="ARBA" id="ARBA00022729"/>
    </source>
</evidence>
<dbReference type="PROSITE" id="PS51257">
    <property type="entry name" value="PROKAR_LIPOPROTEIN"/>
    <property type="match status" value="1"/>
</dbReference>
<evidence type="ECO:0000256" key="4">
    <source>
        <dbReference type="ARBA" id="ARBA00023136"/>
    </source>
</evidence>